<dbReference type="InterPro" id="IPR002639">
    <property type="entry name" value="UreF"/>
</dbReference>
<comment type="similarity">
    <text evidence="3">Belongs to the UreF family.</text>
</comment>
<feature type="region of interest" description="Disordered" evidence="4">
    <location>
        <begin position="200"/>
        <end position="244"/>
    </location>
</feature>
<dbReference type="PANTHER" id="PTHR33620:SF1">
    <property type="entry name" value="UREASE ACCESSORY PROTEIN F"/>
    <property type="match status" value="1"/>
</dbReference>
<feature type="region of interest" description="Disordered" evidence="4">
    <location>
        <begin position="48"/>
        <end position="78"/>
    </location>
</feature>
<gene>
    <name evidence="5" type="ORF">EHS25_006947</name>
</gene>
<dbReference type="InterPro" id="IPR038277">
    <property type="entry name" value="UreF_sf"/>
</dbReference>
<accession>A0A427XRI1</accession>
<proteinExistence type="inferred from homology"/>
<keyword evidence="2" id="KW-0143">Chaperone</keyword>
<evidence type="ECO:0000256" key="4">
    <source>
        <dbReference type="SAM" id="MobiDB-lite"/>
    </source>
</evidence>
<evidence type="ECO:0000313" key="6">
    <source>
        <dbReference type="Proteomes" id="UP000279259"/>
    </source>
</evidence>
<dbReference type="GO" id="GO:0016151">
    <property type="term" value="F:nickel cation binding"/>
    <property type="evidence" value="ECO:0007669"/>
    <property type="project" value="InterPro"/>
</dbReference>
<dbReference type="EMBL" id="RSCD01000031">
    <property type="protein sequence ID" value="RSH81415.1"/>
    <property type="molecule type" value="Genomic_DNA"/>
</dbReference>
<protein>
    <submittedName>
        <fullName evidence="5">Uncharacterized protein</fullName>
    </submittedName>
</protein>
<keyword evidence="1" id="KW-0996">Nickel insertion</keyword>
<dbReference type="Pfam" id="PF01730">
    <property type="entry name" value="UreF"/>
    <property type="match status" value="1"/>
</dbReference>
<feature type="compositionally biased region" description="Polar residues" evidence="4">
    <location>
        <begin position="48"/>
        <end position="63"/>
    </location>
</feature>
<evidence type="ECO:0000256" key="2">
    <source>
        <dbReference type="ARBA" id="ARBA00023186"/>
    </source>
</evidence>
<dbReference type="PANTHER" id="PTHR33620">
    <property type="entry name" value="UREASE ACCESSORY PROTEIN F"/>
    <property type="match status" value="1"/>
</dbReference>
<sequence>MASARPLDPVEIHLLFVLLDSNLPTGGFVSSSGLESYAKHGFLSPSPTYRPSATTPLTSNSHHASPAGPSRGPSLGQGGMAKAITRFAEAEVENYATSTGPFVRDAWEVVHSALRPNGWCSTCRKGKHRELPPMPASSRVQDNEADVAADTEDLVAAALDQILALDQHHEACLLSHVSRRSSKAQGVAMLTLFSRGLSRPVDTAAPPYPPRSSDATGAEVPNGTIPTTLDSGPDGEDEATGQTRENMAREIIDGYKRLVRKDRAMHLHLFLHARSLLSSAVRLNLIGPYLSSQLLLHPFQTIIDKPLSSIASTGTIAWCHCTDPDDTCATCGHGGGDGGEDGDDFWAWTKEAQSGAATTWPLGEVLMARHDLQHSRIFNS</sequence>
<evidence type="ECO:0000256" key="3">
    <source>
        <dbReference type="ARBA" id="ARBA00046339"/>
    </source>
</evidence>
<dbReference type="STRING" id="1890683.A0A427XRI1"/>
<comment type="caution">
    <text evidence="5">The sequence shown here is derived from an EMBL/GenBank/DDBJ whole genome shotgun (WGS) entry which is preliminary data.</text>
</comment>
<dbReference type="AlphaFoldDB" id="A0A427XRI1"/>
<dbReference type="OrthoDB" id="2550922at2759"/>
<organism evidence="5 6">
    <name type="scientific">Saitozyma podzolica</name>
    <dbReference type="NCBI Taxonomy" id="1890683"/>
    <lineage>
        <taxon>Eukaryota</taxon>
        <taxon>Fungi</taxon>
        <taxon>Dikarya</taxon>
        <taxon>Basidiomycota</taxon>
        <taxon>Agaricomycotina</taxon>
        <taxon>Tremellomycetes</taxon>
        <taxon>Tremellales</taxon>
        <taxon>Trimorphomycetaceae</taxon>
        <taxon>Saitozyma</taxon>
    </lineage>
</organism>
<dbReference type="Proteomes" id="UP000279259">
    <property type="component" value="Unassembled WGS sequence"/>
</dbReference>
<evidence type="ECO:0000313" key="5">
    <source>
        <dbReference type="EMBL" id="RSH81415.1"/>
    </source>
</evidence>
<keyword evidence="6" id="KW-1185">Reference proteome</keyword>
<reference evidence="5 6" key="1">
    <citation type="submission" date="2018-11" db="EMBL/GenBank/DDBJ databases">
        <title>Genome sequence of Saitozyma podzolica DSM 27192.</title>
        <authorList>
            <person name="Aliyu H."/>
            <person name="Gorte O."/>
            <person name="Ochsenreither K."/>
        </authorList>
    </citation>
    <scope>NUCLEOTIDE SEQUENCE [LARGE SCALE GENOMIC DNA]</scope>
    <source>
        <strain evidence="5 6">DSM 27192</strain>
    </source>
</reference>
<dbReference type="Gene3D" id="1.10.4190.10">
    <property type="entry name" value="Urease accessory protein UreF"/>
    <property type="match status" value="2"/>
</dbReference>
<name>A0A427XRI1_9TREE</name>
<evidence type="ECO:0000256" key="1">
    <source>
        <dbReference type="ARBA" id="ARBA00022988"/>
    </source>
</evidence>